<evidence type="ECO:0000313" key="2">
    <source>
        <dbReference type="EMBL" id="KAF6163235.1"/>
    </source>
</evidence>
<evidence type="ECO:0000313" key="3">
    <source>
        <dbReference type="Proteomes" id="UP000541444"/>
    </source>
</evidence>
<dbReference type="Proteomes" id="UP000541444">
    <property type="component" value="Unassembled WGS sequence"/>
</dbReference>
<name>A0A7J7N7W4_9MAGN</name>
<gene>
    <name evidence="2" type="ORF">GIB67_025099</name>
</gene>
<dbReference type="EMBL" id="JACGCM010000999">
    <property type="protein sequence ID" value="KAF6163235.1"/>
    <property type="molecule type" value="Genomic_DNA"/>
</dbReference>
<dbReference type="AlphaFoldDB" id="A0A7J7N7W4"/>
<proteinExistence type="predicted"/>
<reference evidence="2 3" key="1">
    <citation type="journal article" date="2020" name="IScience">
        <title>Genome Sequencing of the Endangered Kingdonia uniflora (Circaeasteraceae, Ranunculales) Reveals Potential Mechanisms of Evolutionary Specialization.</title>
        <authorList>
            <person name="Sun Y."/>
            <person name="Deng T."/>
            <person name="Zhang A."/>
            <person name="Moore M.J."/>
            <person name="Landis J.B."/>
            <person name="Lin N."/>
            <person name="Zhang H."/>
            <person name="Zhang X."/>
            <person name="Huang J."/>
            <person name="Zhang X."/>
            <person name="Sun H."/>
            <person name="Wang H."/>
        </authorList>
    </citation>
    <scope>NUCLEOTIDE SEQUENCE [LARGE SCALE GENOMIC DNA]</scope>
    <source>
        <strain evidence="2">TB1705</strain>
        <tissue evidence="2">Leaf</tissue>
    </source>
</reference>
<accession>A0A7J7N7W4</accession>
<feature type="compositionally biased region" description="Polar residues" evidence="1">
    <location>
        <begin position="223"/>
        <end position="234"/>
    </location>
</feature>
<sequence>MHHDDVFRLNLLKIILSFLLQNKGRNIERNHIKAPAIGDAPAIKPPAVGGPTVSALTIGSSYFSTKIRAVVGKVCSQLEDHVSDNFLPLGDGTLLLGLHQFSTPEKTAKSKQEEEENLIQQVTFGEGLEVVKYLMVHDEVDDEREANLEVILFGYGGGHLKTMVEKIDVVFYNQEEVVGEAYQFVYLLTSTEQRTAISVDEQTMEVAKTKVVFSHQEEDVDKANQTSVDQTTGLSVEEQSK</sequence>
<protein>
    <submittedName>
        <fullName evidence="2">Uncharacterized protein</fullName>
    </submittedName>
</protein>
<feature type="region of interest" description="Disordered" evidence="1">
    <location>
        <begin position="219"/>
        <end position="241"/>
    </location>
</feature>
<keyword evidence="3" id="KW-1185">Reference proteome</keyword>
<comment type="caution">
    <text evidence="2">The sequence shown here is derived from an EMBL/GenBank/DDBJ whole genome shotgun (WGS) entry which is preliminary data.</text>
</comment>
<organism evidence="2 3">
    <name type="scientific">Kingdonia uniflora</name>
    <dbReference type="NCBI Taxonomy" id="39325"/>
    <lineage>
        <taxon>Eukaryota</taxon>
        <taxon>Viridiplantae</taxon>
        <taxon>Streptophyta</taxon>
        <taxon>Embryophyta</taxon>
        <taxon>Tracheophyta</taxon>
        <taxon>Spermatophyta</taxon>
        <taxon>Magnoliopsida</taxon>
        <taxon>Ranunculales</taxon>
        <taxon>Circaeasteraceae</taxon>
        <taxon>Kingdonia</taxon>
    </lineage>
</organism>
<evidence type="ECO:0000256" key="1">
    <source>
        <dbReference type="SAM" id="MobiDB-lite"/>
    </source>
</evidence>